<keyword evidence="1" id="KW-0472">Membrane</keyword>
<feature type="transmembrane region" description="Helical" evidence="1">
    <location>
        <begin position="16"/>
        <end position="36"/>
    </location>
</feature>
<accession>A0A382CXL3</accession>
<organism evidence="2">
    <name type="scientific">marine metagenome</name>
    <dbReference type="NCBI Taxonomy" id="408172"/>
    <lineage>
        <taxon>unclassified sequences</taxon>
        <taxon>metagenomes</taxon>
        <taxon>ecological metagenomes</taxon>
    </lineage>
</organism>
<feature type="non-terminal residue" evidence="2">
    <location>
        <position position="1"/>
    </location>
</feature>
<reference evidence="2" key="1">
    <citation type="submission" date="2018-05" db="EMBL/GenBank/DDBJ databases">
        <authorList>
            <person name="Lanie J.A."/>
            <person name="Ng W.-L."/>
            <person name="Kazmierczak K.M."/>
            <person name="Andrzejewski T.M."/>
            <person name="Davidsen T.M."/>
            <person name="Wayne K.J."/>
            <person name="Tettelin H."/>
            <person name="Glass J.I."/>
            <person name="Rusch D."/>
            <person name="Podicherti R."/>
            <person name="Tsui H.-C.T."/>
            <person name="Winkler M.E."/>
        </authorList>
    </citation>
    <scope>NUCLEOTIDE SEQUENCE</scope>
</reference>
<dbReference type="AlphaFoldDB" id="A0A382CXL3"/>
<evidence type="ECO:0000313" key="2">
    <source>
        <dbReference type="EMBL" id="SVB30241.1"/>
    </source>
</evidence>
<keyword evidence="1" id="KW-0812">Transmembrane</keyword>
<evidence type="ECO:0000256" key="1">
    <source>
        <dbReference type="SAM" id="Phobius"/>
    </source>
</evidence>
<proteinExistence type="predicted"/>
<keyword evidence="1" id="KW-1133">Transmembrane helix</keyword>
<sequence length="46" mass="5378">ILNLAGNIVEFENVELRIVIIYSLITTLFLLIIYLTNRKLKIRGIF</sequence>
<dbReference type="EMBL" id="UINC01036375">
    <property type="protein sequence ID" value="SVB30241.1"/>
    <property type="molecule type" value="Genomic_DNA"/>
</dbReference>
<gene>
    <name evidence="2" type="ORF">METZ01_LOCUS183095</name>
</gene>
<name>A0A382CXL3_9ZZZZ</name>
<protein>
    <submittedName>
        <fullName evidence="2">Uncharacterized protein</fullName>
    </submittedName>
</protein>